<dbReference type="EMBL" id="CAJVPZ010023195">
    <property type="protein sequence ID" value="CAG8714655.1"/>
    <property type="molecule type" value="Genomic_DNA"/>
</dbReference>
<proteinExistence type="predicted"/>
<accession>A0A9N9I062</accession>
<feature type="region of interest" description="Disordered" evidence="1">
    <location>
        <begin position="1"/>
        <end position="31"/>
    </location>
</feature>
<organism evidence="2 3">
    <name type="scientific">Racocetra fulgida</name>
    <dbReference type="NCBI Taxonomy" id="60492"/>
    <lineage>
        <taxon>Eukaryota</taxon>
        <taxon>Fungi</taxon>
        <taxon>Fungi incertae sedis</taxon>
        <taxon>Mucoromycota</taxon>
        <taxon>Glomeromycotina</taxon>
        <taxon>Glomeromycetes</taxon>
        <taxon>Diversisporales</taxon>
        <taxon>Gigasporaceae</taxon>
        <taxon>Racocetra</taxon>
    </lineage>
</organism>
<name>A0A9N9I062_9GLOM</name>
<feature type="compositionally biased region" description="Acidic residues" evidence="1">
    <location>
        <begin position="1"/>
        <end position="28"/>
    </location>
</feature>
<gene>
    <name evidence="2" type="ORF">RFULGI_LOCUS11072</name>
</gene>
<evidence type="ECO:0000313" key="2">
    <source>
        <dbReference type="EMBL" id="CAG8714655.1"/>
    </source>
</evidence>
<dbReference type="OrthoDB" id="10465963at2759"/>
<dbReference type="AlphaFoldDB" id="A0A9N9I062"/>
<protein>
    <submittedName>
        <fullName evidence="2">8645_t:CDS:1</fullName>
    </submittedName>
</protein>
<comment type="caution">
    <text evidence="2">The sequence shown here is derived from an EMBL/GenBank/DDBJ whole genome shotgun (WGS) entry which is preliminary data.</text>
</comment>
<keyword evidence="3" id="KW-1185">Reference proteome</keyword>
<sequence>MEDIDDIEDTSNTEDDDTEDTSDTENVDNIENISNIEAAEVMNIEPNTVTKILSSYSPTASGSKKNRSSPIWNYIDELMIGNQVIARICKVEGCEKKYSATTSTGVLNAYLRNKHNIILSLKTNRLHQSQEPYDKNNIKRIQECLNATVDLIIGA</sequence>
<evidence type="ECO:0000313" key="3">
    <source>
        <dbReference type="Proteomes" id="UP000789396"/>
    </source>
</evidence>
<reference evidence="2" key="1">
    <citation type="submission" date="2021-06" db="EMBL/GenBank/DDBJ databases">
        <authorList>
            <person name="Kallberg Y."/>
            <person name="Tangrot J."/>
            <person name="Rosling A."/>
        </authorList>
    </citation>
    <scope>NUCLEOTIDE SEQUENCE</scope>
    <source>
        <strain evidence="2">IN212</strain>
    </source>
</reference>
<evidence type="ECO:0000256" key="1">
    <source>
        <dbReference type="SAM" id="MobiDB-lite"/>
    </source>
</evidence>
<dbReference type="Proteomes" id="UP000789396">
    <property type="component" value="Unassembled WGS sequence"/>
</dbReference>